<evidence type="ECO:0000256" key="1">
    <source>
        <dbReference type="ARBA" id="ARBA00008226"/>
    </source>
</evidence>
<dbReference type="Pfam" id="PF00587">
    <property type="entry name" value="tRNA-synt_2b"/>
    <property type="match status" value="1"/>
</dbReference>
<dbReference type="GO" id="GO:0005524">
    <property type="term" value="F:ATP binding"/>
    <property type="evidence" value="ECO:0007669"/>
    <property type="project" value="UniProtKB-KW"/>
</dbReference>
<dbReference type="Gene3D" id="3.30.930.10">
    <property type="entry name" value="Bira Bifunctional Protein, Domain 2"/>
    <property type="match status" value="1"/>
</dbReference>
<comment type="catalytic activity">
    <reaction evidence="8">
        <text>tRNA(Thr) + L-threonine + ATP = L-threonyl-tRNA(Thr) + AMP + diphosphate + H(+)</text>
        <dbReference type="Rhea" id="RHEA:24624"/>
        <dbReference type="Rhea" id="RHEA-COMP:9670"/>
        <dbReference type="Rhea" id="RHEA-COMP:9704"/>
        <dbReference type="ChEBI" id="CHEBI:15378"/>
        <dbReference type="ChEBI" id="CHEBI:30616"/>
        <dbReference type="ChEBI" id="CHEBI:33019"/>
        <dbReference type="ChEBI" id="CHEBI:57926"/>
        <dbReference type="ChEBI" id="CHEBI:78442"/>
        <dbReference type="ChEBI" id="CHEBI:78534"/>
        <dbReference type="ChEBI" id="CHEBI:456215"/>
        <dbReference type="EC" id="6.1.1.3"/>
    </reaction>
</comment>
<keyword evidence="6" id="KW-0648">Protein biosynthesis</keyword>
<comment type="caution">
    <text evidence="10">The sequence shown here is derived from an EMBL/GenBank/DDBJ whole genome shotgun (WGS) entry which is preliminary data.</text>
</comment>
<gene>
    <name evidence="10" type="ORF">A3I24_00155</name>
</gene>
<dbReference type="SUPFAM" id="SSF55681">
    <property type="entry name" value="Class II aaRS and biotin synthetases"/>
    <property type="match status" value="1"/>
</dbReference>
<dbReference type="Proteomes" id="UP000177690">
    <property type="component" value="Unassembled WGS sequence"/>
</dbReference>
<keyword evidence="4" id="KW-0547">Nucleotide-binding</keyword>
<evidence type="ECO:0000256" key="7">
    <source>
        <dbReference type="ARBA" id="ARBA00023146"/>
    </source>
</evidence>
<reference evidence="10 11" key="1">
    <citation type="journal article" date="2016" name="Nat. Commun.">
        <title>Thousands of microbial genomes shed light on interconnected biogeochemical processes in an aquifer system.</title>
        <authorList>
            <person name="Anantharaman K."/>
            <person name="Brown C.T."/>
            <person name="Hug L.A."/>
            <person name="Sharon I."/>
            <person name="Castelle C.J."/>
            <person name="Probst A.J."/>
            <person name="Thomas B.C."/>
            <person name="Singh A."/>
            <person name="Wilkins M.J."/>
            <person name="Karaoz U."/>
            <person name="Brodie E.L."/>
            <person name="Williams K.H."/>
            <person name="Hubbard S.S."/>
            <person name="Banfield J.F."/>
        </authorList>
    </citation>
    <scope>NUCLEOTIDE SEQUENCE [LARGE SCALE GENOMIC DNA]</scope>
</reference>
<dbReference type="InterPro" id="IPR004154">
    <property type="entry name" value="Anticodon-bd"/>
</dbReference>
<feature type="domain" description="Aminoacyl-transfer RNA synthetases class-II family profile" evidence="9">
    <location>
        <begin position="1"/>
        <end position="154"/>
    </location>
</feature>
<dbReference type="InterPro" id="IPR002314">
    <property type="entry name" value="aa-tRNA-synt_IIb"/>
</dbReference>
<dbReference type="STRING" id="1798409.A3I24_00155"/>
<protein>
    <recommendedName>
        <fullName evidence="2">threonine--tRNA ligase</fullName>
        <ecNumber evidence="2">6.1.1.3</ecNumber>
    </recommendedName>
</protein>
<dbReference type="InterPro" id="IPR002320">
    <property type="entry name" value="Thr-tRNA-ligase_IIa"/>
</dbReference>
<evidence type="ECO:0000256" key="5">
    <source>
        <dbReference type="ARBA" id="ARBA00022840"/>
    </source>
</evidence>
<dbReference type="Pfam" id="PF03129">
    <property type="entry name" value="HGTP_anticodon"/>
    <property type="match status" value="1"/>
</dbReference>
<keyword evidence="5" id="KW-0067">ATP-binding</keyword>
<dbReference type="SUPFAM" id="SSF52954">
    <property type="entry name" value="Class II aaRS ABD-related"/>
    <property type="match status" value="1"/>
</dbReference>
<dbReference type="GO" id="GO:0006435">
    <property type="term" value="P:threonyl-tRNA aminoacylation"/>
    <property type="evidence" value="ECO:0007669"/>
    <property type="project" value="InterPro"/>
</dbReference>
<keyword evidence="7" id="KW-0030">Aminoacyl-tRNA synthetase</keyword>
<dbReference type="InterPro" id="IPR047246">
    <property type="entry name" value="ThrRS_anticodon"/>
</dbReference>
<evidence type="ECO:0000256" key="6">
    <source>
        <dbReference type="ARBA" id="ARBA00022917"/>
    </source>
</evidence>
<dbReference type="FunFam" id="3.40.50.800:FF:000001">
    <property type="entry name" value="Threonine--tRNA ligase"/>
    <property type="match status" value="1"/>
</dbReference>
<evidence type="ECO:0000256" key="2">
    <source>
        <dbReference type="ARBA" id="ARBA00013163"/>
    </source>
</evidence>
<dbReference type="PROSITE" id="PS50862">
    <property type="entry name" value="AA_TRNA_LIGASE_II"/>
    <property type="match status" value="1"/>
</dbReference>
<dbReference type="GO" id="GO:0004829">
    <property type="term" value="F:threonine-tRNA ligase activity"/>
    <property type="evidence" value="ECO:0007669"/>
    <property type="project" value="UniProtKB-EC"/>
</dbReference>
<sequence length="257" mass="29167">MDDAHTYAMPNQVKKEMVAIIGVIDKFYAMFDLKPTYILATRPEKALGLKSDWDKAEKSLSDALKDAGKEFKIAEGEGAFYGPKIEAHLIDSQGRDWQMATEQLDLVMLPKQFETYYVAKDGSKKLPWVIHRAFFGSFERFIGMLLEHTDGRLPLWLSPVQAEIMSIAESHAKYAKQIAKKLSTKGIRTKLNIGNDTIGKKIREAELRHVPYILIVGEKEIAAKTVSARYYKTKESQTLPVKDLVKKLLAEIKNKTF</sequence>
<accession>A0A1G1ZUI0</accession>
<evidence type="ECO:0000313" key="11">
    <source>
        <dbReference type="Proteomes" id="UP000177690"/>
    </source>
</evidence>
<dbReference type="EMBL" id="MHJL01000021">
    <property type="protein sequence ID" value="OGY67497.1"/>
    <property type="molecule type" value="Genomic_DNA"/>
</dbReference>
<name>A0A1G1ZUI0_9BACT</name>
<evidence type="ECO:0000256" key="3">
    <source>
        <dbReference type="ARBA" id="ARBA00022598"/>
    </source>
</evidence>
<comment type="similarity">
    <text evidence="1">Belongs to the class-II aminoacyl-tRNA synthetase family.</text>
</comment>
<dbReference type="InterPro" id="IPR036621">
    <property type="entry name" value="Anticodon-bd_dom_sf"/>
</dbReference>
<dbReference type="CDD" id="cd00860">
    <property type="entry name" value="ThrRS_anticodon"/>
    <property type="match status" value="1"/>
</dbReference>
<evidence type="ECO:0000313" key="10">
    <source>
        <dbReference type="EMBL" id="OGY67497.1"/>
    </source>
</evidence>
<dbReference type="PRINTS" id="PR01047">
    <property type="entry name" value="TRNASYNTHTHR"/>
</dbReference>
<dbReference type="InterPro" id="IPR006195">
    <property type="entry name" value="aa-tRNA-synth_II"/>
</dbReference>
<organism evidence="10 11">
    <name type="scientific">Candidatus Harrisonbacteria bacterium RIFCSPLOWO2_02_FULL_41_13b</name>
    <dbReference type="NCBI Taxonomy" id="1798409"/>
    <lineage>
        <taxon>Bacteria</taxon>
        <taxon>Candidatus Harrisoniibacteriota</taxon>
    </lineage>
</organism>
<keyword evidence="3" id="KW-0436">Ligase</keyword>
<evidence type="ECO:0000259" key="9">
    <source>
        <dbReference type="PROSITE" id="PS50862"/>
    </source>
</evidence>
<dbReference type="Gene3D" id="3.40.50.800">
    <property type="entry name" value="Anticodon-binding domain"/>
    <property type="match status" value="1"/>
</dbReference>
<dbReference type="GO" id="GO:0005737">
    <property type="term" value="C:cytoplasm"/>
    <property type="evidence" value="ECO:0007669"/>
    <property type="project" value="InterPro"/>
</dbReference>
<dbReference type="InterPro" id="IPR045864">
    <property type="entry name" value="aa-tRNA-synth_II/BPL/LPL"/>
</dbReference>
<evidence type="ECO:0000256" key="4">
    <source>
        <dbReference type="ARBA" id="ARBA00022741"/>
    </source>
</evidence>
<dbReference type="AlphaFoldDB" id="A0A1G1ZUI0"/>
<evidence type="ECO:0000256" key="8">
    <source>
        <dbReference type="ARBA" id="ARBA00049515"/>
    </source>
</evidence>
<dbReference type="PANTHER" id="PTHR11451">
    <property type="entry name" value="THREONINE-TRNA LIGASE"/>
    <property type="match status" value="1"/>
</dbReference>
<dbReference type="PANTHER" id="PTHR11451:SF44">
    <property type="entry name" value="THREONINE--TRNA LIGASE, CHLOROPLASTIC_MITOCHONDRIAL 2"/>
    <property type="match status" value="1"/>
</dbReference>
<dbReference type="EC" id="6.1.1.3" evidence="2"/>
<proteinExistence type="inferred from homology"/>